<evidence type="ECO:0000313" key="2">
    <source>
        <dbReference type="Proteomes" id="UP000320231"/>
    </source>
</evidence>
<accession>A0A455UF25</accession>
<sequence>MKIFQMHSGKGKSRIIIDGRDFVGSSVSIDARGKVVVDGVSQSDTLIGDIQITVNGDVERLDTASGDVEVTGNVGQVTTVSGDVEVSENVLGNVKTVSGDVDCNAIGGSVSTVSGDVSGR</sequence>
<evidence type="ECO:0000313" key="1">
    <source>
        <dbReference type="EMBL" id="BBI61734.1"/>
    </source>
</evidence>
<dbReference type="Proteomes" id="UP000320231">
    <property type="component" value="Chromosome"/>
</dbReference>
<proteinExistence type="predicted"/>
<organism evidence="1 2">
    <name type="scientific">Vreelandella sulfidaeris</name>
    <dbReference type="NCBI Taxonomy" id="115553"/>
    <lineage>
        <taxon>Bacteria</taxon>
        <taxon>Pseudomonadati</taxon>
        <taxon>Pseudomonadota</taxon>
        <taxon>Gammaproteobacteria</taxon>
        <taxon>Oceanospirillales</taxon>
        <taxon>Halomonadaceae</taxon>
        <taxon>Vreelandella</taxon>
    </lineage>
</organism>
<evidence type="ECO:0008006" key="3">
    <source>
        <dbReference type="Google" id="ProtNLM"/>
    </source>
</evidence>
<gene>
    <name evidence="1" type="ORF">HSBAA_30400</name>
</gene>
<dbReference type="EMBL" id="AP019514">
    <property type="protein sequence ID" value="BBI61734.1"/>
    <property type="molecule type" value="Genomic_DNA"/>
</dbReference>
<dbReference type="KEGG" id="hsr:HSBAA_30400"/>
<protein>
    <recommendedName>
        <fullName evidence="3">Polymer-forming cytoskeletal protein</fullName>
    </recommendedName>
</protein>
<dbReference type="AlphaFoldDB" id="A0A455UF25"/>
<reference evidence="1 2" key="1">
    <citation type="journal article" date="2019" name="Microbiol. Resour. Announc.">
        <title>Complete Genome Sequence of Halomonas sulfidaeris Strain Esulfide1 Isolated from a Metal Sulfide Rock at a Depth of 2,200 Meters, Obtained Using Nanopore Sequencing.</title>
        <authorList>
            <person name="Saito M."/>
            <person name="Nishigata A."/>
            <person name="Galipon J."/>
            <person name="Arakawa K."/>
        </authorList>
    </citation>
    <scope>NUCLEOTIDE SEQUENCE [LARGE SCALE GENOMIC DNA]</scope>
    <source>
        <strain evidence="1 2">ATCC BAA-803</strain>
    </source>
</reference>
<name>A0A455UF25_9GAMM</name>